<dbReference type="OrthoDB" id="9808470at2"/>
<protein>
    <recommendedName>
        <fullName evidence="7">Orotidine-5'-phosphate decarboxylase</fullName>
        <ecNumber evidence="7">4.1.1.23</ecNumber>
    </recommendedName>
</protein>
<dbReference type="Proteomes" id="UP000319804">
    <property type="component" value="Unassembled WGS sequence"/>
</dbReference>
<dbReference type="InterPro" id="IPR011060">
    <property type="entry name" value="RibuloseP-bd_barrel"/>
</dbReference>
<dbReference type="RefSeq" id="WP_141379723.1">
    <property type="nucleotide sequence ID" value="NZ_BJNA01000009.1"/>
</dbReference>
<comment type="catalytic activity">
    <reaction evidence="6">
        <text>orotidine 5'-phosphate + H(+) = UMP + CO2</text>
        <dbReference type="Rhea" id="RHEA:11596"/>
        <dbReference type="ChEBI" id="CHEBI:15378"/>
        <dbReference type="ChEBI" id="CHEBI:16526"/>
        <dbReference type="ChEBI" id="CHEBI:57538"/>
        <dbReference type="ChEBI" id="CHEBI:57865"/>
        <dbReference type="EC" id="4.1.1.23"/>
    </reaction>
</comment>
<name>A0A4Y3ULU9_9MICO</name>
<dbReference type="PANTHER" id="PTHR43375">
    <property type="entry name" value="OROTIDINE 5'-PHOSPHATE DECARBOXYLASE"/>
    <property type="match status" value="1"/>
</dbReference>
<dbReference type="UniPathway" id="UPA00070">
    <property type="reaction ID" value="UER00120"/>
</dbReference>
<evidence type="ECO:0000313" key="10">
    <source>
        <dbReference type="Proteomes" id="UP000319804"/>
    </source>
</evidence>
<dbReference type="NCBIfam" id="TIGR02127">
    <property type="entry name" value="pyrF_sub2"/>
    <property type="match status" value="1"/>
</dbReference>
<dbReference type="GO" id="GO:0004590">
    <property type="term" value="F:orotidine-5'-phosphate decarboxylase activity"/>
    <property type="evidence" value="ECO:0007669"/>
    <property type="project" value="UniProtKB-UniRule"/>
</dbReference>
<comment type="pathway">
    <text evidence="1">Pyrimidine metabolism; UMP biosynthesis via de novo pathway; UMP from orotate: step 2/2.</text>
</comment>
<evidence type="ECO:0000256" key="7">
    <source>
        <dbReference type="NCBIfam" id="TIGR02127"/>
    </source>
</evidence>
<dbReference type="GO" id="GO:0006207">
    <property type="term" value="P:'de novo' pyrimidine nucleobase biosynthetic process"/>
    <property type="evidence" value="ECO:0007669"/>
    <property type="project" value="InterPro"/>
</dbReference>
<evidence type="ECO:0000256" key="6">
    <source>
        <dbReference type="ARBA" id="ARBA00049157"/>
    </source>
</evidence>
<dbReference type="EC" id="4.1.1.23" evidence="7"/>
<evidence type="ECO:0000259" key="8">
    <source>
        <dbReference type="SMART" id="SM00934"/>
    </source>
</evidence>
<organism evidence="9 10">
    <name type="scientific">Microbacterium lacticum</name>
    <dbReference type="NCBI Taxonomy" id="33885"/>
    <lineage>
        <taxon>Bacteria</taxon>
        <taxon>Bacillati</taxon>
        <taxon>Actinomycetota</taxon>
        <taxon>Actinomycetes</taxon>
        <taxon>Micrococcales</taxon>
        <taxon>Microbacteriaceae</taxon>
        <taxon>Microbacterium</taxon>
    </lineage>
</organism>
<dbReference type="InterPro" id="IPR001754">
    <property type="entry name" value="OMPdeCOase_dom"/>
</dbReference>
<dbReference type="Pfam" id="PF00215">
    <property type="entry name" value="OMPdecase"/>
    <property type="match status" value="1"/>
</dbReference>
<dbReference type="AlphaFoldDB" id="A0A4Y3ULU9"/>
<keyword evidence="4" id="KW-0665">Pyrimidine biosynthesis</keyword>
<evidence type="ECO:0000256" key="4">
    <source>
        <dbReference type="ARBA" id="ARBA00022975"/>
    </source>
</evidence>
<dbReference type="PANTHER" id="PTHR43375:SF1">
    <property type="entry name" value="OROTIDINE 5'-PHOSPHATE DECARBOXYLASE"/>
    <property type="match status" value="1"/>
</dbReference>
<evidence type="ECO:0000256" key="1">
    <source>
        <dbReference type="ARBA" id="ARBA00004861"/>
    </source>
</evidence>
<dbReference type="SUPFAM" id="SSF51366">
    <property type="entry name" value="Ribulose-phoshate binding barrel"/>
    <property type="match status" value="1"/>
</dbReference>
<sequence length="298" mass="30322">MSEPQPGRPGFGQRLRAALDAYGPLCVGIDPHEALLHAWGVDASAAGVREFGLRTVEAAAGRVGVVKPQVAFFERFGAAGFAALEEVMAAARAADLLVIADAKRGDIGTTMDGYAAAWLAPGAPLECDALTLSPYLGTDSLHAAFSMATAHEKGVFVLAATSNPEASTLQRARVDDEGESVAESVAHDVAARNIGAPGSLGPIGLVVGATVDRRAYGLSDIVLAGTPILAPGFGAQGAEPGDLQRLFGYVASQVVASESRSILAAGSAGDAALARRVEERAALYGASQSGTVRSGTVR</sequence>
<evidence type="ECO:0000313" key="9">
    <source>
        <dbReference type="EMBL" id="TQN00573.1"/>
    </source>
</evidence>
<dbReference type="SMART" id="SM00934">
    <property type="entry name" value="OMPdecase"/>
    <property type="match status" value="1"/>
</dbReference>
<keyword evidence="10" id="KW-1185">Reference proteome</keyword>
<keyword evidence="3" id="KW-0210">Decarboxylase</keyword>
<comment type="similarity">
    <text evidence="2">Belongs to the OMP decarboxylase family. Type 2 subfamily.</text>
</comment>
<dbReference type="Gene3D" id="3.20.20.70">
    <property type="entry name" value="Aldolase class I"/>
    <property type="match status" value="1"/>
</dbReference>
<dbReference type="InterPro" id="IPR013785">
    <property type="entry name" value="Aldolase_TIM"/>
</dbReference>
<evidence type="ECO:0000256" key="2">
    <source>
        <dbReference type="ARBA" id="ARBA00008847"/>
    </source>
</evidence>
<dbReference type="InterPro" id="IPR018089">
    <property type="entry name" value="OMPdecase_AS"/>
</dbReference>
<evidence type="ECO:0000256" key="5">
    <source>
        <dbReference type="ARBA" id="ARBA00023239"/>
    </source>
</evidence>
<dbReference type="EMBL" id="VFPS01000001">
    <property type="protein sequence ID" value="TQN00573.1"/>
    <property type="molecule type" value="Genomic_DNA"/>
</dbReference>
<reference evidence="9 10" key="1">
    <citation type="submission" date="2019-06" db="EMBL/GenBank/DDBJ databases">
        <title>Sequencing the genomes of 1000 actinobacteria strains.</title>
        <authorList>
            <person name="Klenk H.-P."/>
        </authorList>
    </citation>
    <scope>NUCLEOTIDE SEQUENCE [LARGE SCALE GENOMIC DNA]</scope>
    <source>
        <strain evidence="9 10">DSM 20427</strain>
    </source>
</reference>
<accession>A0A4Y3ULU9</accession>
<feature type="domain" description="Orotidine 5'-phosphate decarboxylase" evidence="8">
    <location>
        <begin position="24"/>
        <end position="275"/>
    </location>
</feature>
<keyword evidence="5" id="KW-0456">Lyase</keyword>
<proteinExistence type="inferred from homology"/>
<dbReference type="PROSITE" id="PS00156">
    <property type="entry name" value="OMPDECASE"/>
    <property type="match status" value="1"/>
</dbReference>
<dbReference type="CDD" id="cd04725">
    <property type="entry name" value="OMP_decarboxylase_like"/>
    <property type="match status" value="1"/>
</dbReference>
<dbReference type="InterPro" id="IPR011995">
    <property type="entry name" value="OMPdecase_type-2"/>
</dbReference>
<gene>
    <name evidence="9" type="ORF">FHX68_0677</name>
</gene>
<dbReference type="GO" id="GO:0044205">
    <property type="term" value="P:'de novo' UMP biosynthetic process"/>
    <property type="evidence" value="ECO:0007669"/>
    <property type="project" value="UniProtKB-UniPathway"/>
</dbReference>
<comment type="caution">
    <text evidence="9">The sequence shown here is derived from an EMBL/GenBank/DDBJ whole genome shotgun (WGS) entry which is preliminary data.</text>
</comment>
<evidence type="ECO:0000256" key="3">
    <source>
        <dbReference type="ARBA" id="ARBA00022793"/>
    </source>
</evidence>